<proteinExistence type="predicted"/>
<keyword evidence="2" id="KW-1185">Reference proteome</keyword>
<dbReference type="EMBL" id="MN106244">
    <property type="protein sequence ID" value="QEM42173.1"/>
    <property type="molecule type" value="Genomic_DNA"/>
</dbReference>
<accession>A0A5C1K9E7</accession>
<gene>
    <name evidence="1" type="ORF">CPTSoftv3_055</name>
</gene>
<evidence type="ECO:0000313" key="2">
    <source>
        <dbReference type="Proteomes" id="UP000324815"/>
    </source>
</evidence>
<sequence>MGELDEMFSNRQVVTEALAKAQEMAVQTDDGNGQTLTLEDQIELAKAWYSRTSMPE</sequence>
<name>A0A5C1K9E7_9CAUD</name>
<dbReference type="Proteomes" id="UP000324815">
    <property type="component" value="Segment"/>
</dbReference>
<protein>
    <submittedName>
        <fullName evidence="1">Uncharacterized protein</fullName>
    </submittedName>
</protein>
<reference evidence="1" key="1">
    <citation type="submission" date="2019-06" db="EMBL/GenBank/DDBJ databases">
        <title>Complete genome sequence of Klebsiella pneumonaie chi-like phage Soft.</title>
        <authorList>
            <person name="Michalik J.A."/>
            <person name="Kohler B."/>
            <person name="Liu M."/>
            <person name="Gill J."/>
        </authorList>
    </citation>
    <scope>NUCLEOTIDE SEQUENCE [LARGE SCALE GENOMIC DNA]</scope>
</reference>
<organism evidence="1 2">
    <name type="scientific">Klebsiella phage Soft</name>
    <dbReference type="NCBI Taxonomy" id="2601626"/>
    <lineage>
        <taxon>Viruses</taxon>
        <taxon>Duplodnaviria</taxon>
        <taxon>Heunggongvirae</taxon>
        <taxon>Uroviricota</taxon>
        <taxon>Caudoviricetes</taxon>
        <taxon>Casjensviridae</taxon>
        <taxon>Yonseivirus</taxon>
        <taxon>Yonseivirus soft</taxon>
    </lineage>
</organism>
<evidence type="ECO:0000313" key="1">
    <source>
        <dbReference type="EMBL" id="QEM42173.1"/>
    </source>
</evidence>